<accession>A0A223VAX9</accession>
<dbReference type="Gene3D" id="3.40.1260.10">
    <property type="entry name" value="DsrEFH-like"/>
    <property type="match status" value="1"/>
</dbReference>
<protein>
    <submittedName>
        <fullName evidence="1">Uncharacterized protein</fullName>
    </submittedName>
</protein>
<gene>
    <name evidence="1" type="ORF">CJ263_20625</name>
</gene>
<dbReference type="PANTHER" id="PTHR37691">
    <property type="entry name" value="BLR3518 PROTEIN"/>
    <property type="match status" value="1"/>
</dbReference>
<name>A0A223VAX9_9FLAO</name>
<dbReference type="KEGG" id="marb:CJ263_20625"/>
<dbReference type="OrthoDB" id="7206705at2"/>
<proteinExistence type="predicted"/>
<dbReference type="InterPro" id="IPR027396">
    <property type="entry name" value="DsrEFH-like"/>
</dbReference>
<dbReference type="PANTHER" id="PTHR37691:SF1">
    <property type="entry name" value="BLR3518 PROTEIN"/>
    <property type="match status" value="1"/>
</dbReference>
<dbReference type="InterPro" id="IPR003787">
    <property type="entry name" value="Sulphur_relay_DsrE/F-like"/>
</dbReference>
<dbReference type="Proteomes" id="UP000215244">
    <property type="component" value="Chromosome"/>
</dbReference>
<reference evidence="1 2" key="1">
    <citation type="submission" date="2017-08" db="EMBL/GenBank/DDBJ databases">
        <title>The complete genome sequence of Maribacter sp. B1, isolated from deep-sea sediment.</title>
        <authorList>
            <person name="Wu Y.-H."/>
            <person name="Cheng H."/>
            <person name="Xu X.-W."/>
        </authorList>
    </citation>
    <scope>NUCLEOTIDE SEQUENCE [LARGE SCALE GENOMIC DNA]</scope>
    <source>
        <strain evidence="1 2">B1</strain>
    </source>
</reference>
<sequence length="182" mass="20292">MTNTLKISSLLLPIAFSLQFLHAQNKESGPIIENYGKVWRIENQDYKLDTSKTFKAVFDIMTSPDDLNQVNPSIETAARFLNMHAQNGVPLEQLKVALVIHNQASKDVISSAAYKTKYGTKNPNEELLKALMAAKADIIFCGQSSASRGFPKEELLEGIQLSLSAMTALIQLQDDNYRLIKF</sequence>
<dbReference type="Pfam" id="PF02635">
    <property type="entry name" value="DsrE"/>
    <property type="match status" value="1"/>
</dbReference>
<dbReference type="RefSeq" id="WP_094998994.1">
    <property type="nucleotide sequence ID" value="NZ_BMJL01000001.1"/>
</dbReference>
<keyword evidence="2" id="KW-1185">Reference proteome</keyword>
<dbReference type="SUPFAM" id="SSF75169">
    <property type="entry name" value="DsrEFH-like"/>
    <property type="match status" value="1"/>
</dbReference>
<evidence type="ECO:0000313" key="2">
    <source>
        <dbReference type="Proteomes" id="UP000215244"/>
    </source>
</evidence>
<evidence type="ECO:0000313" key="1">
    <source>
        <dbReference type="EMBL" id="ASV32442.1"/>
    </source>
</evidence>
<organism evidence="1 2">
    <name type="scientific">Maribacter cobaltidurans</name>
    <dbReference type="NCBI Taxonomy" id="1178778"/>
    <lineage>
        <taxon>Bacteria</taxon>
        <taxon>Pseudomonadati</taxon>
        <taxon>Bacteroidota</taxon>
        <taxon>Flavobacteriia</taxon>
        <taxon>Flavobacteriales</taxon>
        <taxon>Flavobacteriaceae</taxon>
        <taxon>Maribacter</taxon>
    </lineage>
</organism>
<dbReference type="EMBL" id="CP022957">
    <property type="protein sequence ID" value="ASV32442.1"/>
    <property type="molecule type" value="Genomic_DNA"/>
</dbReference>
<dbReference type="AlphaFoldDB" id="A0A223VAX9"/>